<dbReference type="PROSITE" id="PS50109">
    <property type="entry name" value="HIS_KIN"/>
    <property type="match status" value="1"/>
</dbReference>
<dbReference type="Gene3D" id="6.10.340.10">
    <property type="match status" value="1"/>
</dbReference>
<dbReference type="CDD" id="cd06225">
    <property type="entry name" value="HAMP"/>
    <property type="match status" value="1"/>
</dbReference>
<dbReference type="InterPro" id="IPR005467">
    <property type="entry name" value="His_kinase_dom"/>
</dbReference>
<keyword evidence="7" id="KW-0808">Transferase</keyword>
<dbReference type="AlphaFoldDB" id="A0AAU8IGD2"/>
<evidence type="ECO:0000256" key="14">
    <source>
        <dbReference type="ARBA" id="ARBA00023136"/>
    </source>
</evidence>
<dbReference type="Pfam" id="PF00512">
    <property type="entry name" value="HisKA"/>
    <property type="match status" value="1"/>
</dbReference>
<dbReference type="EMBL" id="CP159510">
    <property type="protein sequence ID" value="XCJ17073.1"/>
    <property type="molecule type" value="Genomic_DNA"/>
</dbReference>
<dbReference type="SMART" id="SM00387">
    <property type="entry name" value="HATPase_c"/>
    <property type="match status" value="1"/>
</dbReference>
<name>A0AAU8IGD2_9BACL</name>
<comment type="catalytic activity">
    <reaction evidence="1">
        <text>ATP + protein L-histidine = ADP + protein N-phospho-L-histidine.</text>
        <dbReference type="EC" id="2.7.13.3"/>
    </reaction>
</comment>
<protein>
    <recommendedName>
        <fullName evidence="4">histidine kinase</fullName>
        <ecNumber evidence="4">2.7.13.3</ecNumber>
    </recommendedName>
</protein>
<dbReference type="GO" id="GO:0005524">
    <property type="term" value="F:ATP binding"/>
    <property type="evidence" value="ECO:0007669"/>
    <property type="project" value="UniProtKB-KW"/>
</dbReference>
<dbReference type="InterPro" id="IPR003660">
    <property type="entry name" value="HAMP_dom"/>
</dbReference>
<dbReference type="InterPro" id="IPR004358">
    <property type="entry name" value="Sig_transdc_His_kin-like_C"/>
</dbReference>
<evidence type="ECO:0000256" key="12">
    <source>
        <dbReference type="ARBA" id="ARBA00022989"/>
    </source>
</evidence>
<evidence type="ECO:0000259" key="17">
    <source>
        <dbReference type="PROSITE" id="PS50885"/>
    </source>
</evidence>
<sequence length="459" mass="52063">MKINRIALELGAAVMALMIVILVFSGFAVDRLFMNFYDTQMKEDTQQIAAHFTTMAESGEATTQSMIRTFAEFSDVEVLWVNDRGKIVTFPGEEENLSLIKAQDTRRLLEGHAESFLRSDARGKFYIVGRPVQKGGATHSAIYVMASTKNMEASLQQLRNLLLLSGLGAFLLALGLIVIMSKLFSRPLLKMQQMTDKMAKGNWDTRLQVKGRDEIGKLGRSINDLAASLQRYRDSRRAFFSNISHELRTPVTYLQGYAKVLNDGLVDSEREKKQYLSIIYQESVRLEHLIHDLFDLAKMEEGRITLSLEPLDLKEMAKTAMQKVRLKAEKKQLSLQLELQDHVPPVYGDRQRMEQVLLNLLENAIRYTERGHVSVQLTDEKEATVLSVSDTGIGIPEHELPYLFDRFYRVEKSRARKYGGTGLGLSIVKKYVEMQGGTVDVKSQKGTGTTFILRFPHKK</sequence>
<keyword evidence="5" id="KW-1003">Cell membrane</keyword>
<evidence type="ECO:0000256" key="5">
    <source>
        <dbReference type="ARBA" id="ARBA00022475"/>
    </source>
</evidence>
<feature type="transmembrane region" description="Helical" evidence="15">
    <location>
        <begin position="161"/>
        <end position="184"/>
    </location>
</feature>
<dbReference type="PRINTS" id="PR00344">
    <property type="entry name" value="BCTRLSENSOR"/>
</dbReference>
<comment type="subcellular location">
    <subcellularLocation>
        <location evidence="3">Cell membrane</location>
        <topology evidence="3">Multi-pass membrane protein</topology>
    </subcellularLocation>
    <subcellularLocation>
        <location evidence="2">Membrane raft</location>
        <topology evidence="2">Multi-pass membrane protein</topology>
    </subcellularLocation>
</comment>
<evidence type="ECO:0000256" key="7">
    <source>
        <dbReference type="ARBA" id="ARBA00022679"/>
    </source>
</evidence>
<dbReference type="SUPFAM" id="SSF158472">
    <property type="entry name" value="HAMP domain-like"/>
    <property type="match status" value="1"/>
</dbReference>
<keyword evidence="13" id="KW-0902">Two-component regulatory system</keyword>
<gene>
    <name evidence="18" type="ORF">ABNN70_00515</name>
</gene>
<evidence type="ECO:0000256" key="8">
    <source>
        <dbReference type="ARBA" id="ARBA00022692"/>
    </source>
</evidence>
<dbReference type="InterPro" id="IPR003594">
    <property type="entry name" value="HATPase_dom"/>
</dbReference>
<evidence type="ECO:0000256" key="13">
    <source>
        <dbReference type="ARBA" id="ARBA00023012"/>
    </source>
</evidence>
<keyword evidence="8 15" id="KW-0812">Transmembrane</keyword>
<dbReference type="PANTHER" id="PTHR45528:SF1">
    <property type="entry name" value="SENSOR HISTIDINE KINASE CPXA"/>
    <property type="match status" value="1"/>
</dbReference>
<dbReference type="Pfam" id="PF00672">
    <property type="entry name" value="HAMP"/>
    <property type="match status" value="1"/>
</dbReference>
<dbReference type="Gene3D" id="1.10.287.130">
    <property type="match status" value="1"/>
</dbReference>
<dbReference type="CDD" id="cd16922">
    <property type="entry name" value="HATPase_EvgS-ArcB-TorS-like"/>
    <property type="match status" value="1"/>
</dbReference>
<keyword evidence="9" id="KW-0547">Nucleotide-binding</keyword>
<dbReference type="RefSeq" id="WP_129930470.1">
    <property type="nucleotide sequence ID" value="NZ_CP159510.1"/>
</dbReference>
<dbReference type="PROSITE" id="PS50885">
    <property type="entry name" value="HAMP"/>
    <property type="match status" value="1"/>
</dbReference>
<dbReference type="EC" id="2.7.13.3" evidence="4"/>
<reference evidence="18" key="1">
    <citation type="submission" date="2024-06" db="EMBL/GenBank/DDBJ databases">
        <authorList>
            <person name="Fan A."/>
            <person name="Zhang F.Y."/>
            <person name="Zhang L."/>
        </authorList>
    </citation>
    <scope>NUCLEOTIDE SEQUENCE</scope>
    <source>
        <strain evidence="18">Y61</strain>
    </source>
</reference>
<evidence type="ECO:0000256" key="4">
    <source>
        <dbReference type="ARBA" id="ARBA00012438"/>
    </source>
</evidence>
<feature type="domain" description="Histidine kinase" evidence="16">
    <location>
        <begin position="242"/>
        <end position="459"/>
    </location>
</feature>
<dbReference type="SMART" id="SM00304">
    <property type="entry name" value="HAMP"/>
    <property type="match status" value="1"/>
</dbReference>
<feature type="domain" description="HAMP" evidence="17">
    <location>
        <begin position="182"/>
        <end position="234"/>
    </location>
</feature>
<evidence type="ECO:0000256" key="9">
    <source>
        <dbReference type="ARBA" id="ARBA00022741"/>
    </source>
</evidence>
<dbReference type="Pfam" id="PF02518">
    <property type="entry name" value="HATPase_c"/>
    <property type="match status" value="1"/>
</dbReference>
<evidence type="ECO:0000256" key="10">
    <source>
        <dbReference type="ARBA" id="ARBA00022777"/>
    </source>
</evidence>
<dbReference type="InterPro" id="IPR050398">
    <property type="entry name" value="HssS/ArlS-like"/>
</dbReference>
<dbReference type="InterPro" id="IPR036890">
    <property type="entry name" value="HATPase_C_sf"/>
</dbReference>
<evidence type="ECO:0000259" key="16">
    <source>
        <dbReference type="PROSITE" id="PS50109"/>
    </source>
</evidence>
<evidence type="ECO:0000256" key="3">
    <source>
        <dbReference type="ARBA" id="ARBA00004651"/>
    </source>
</evidence>
<keyword evidence="11" id="KW-0067">ATP-binding</keyword>
<evidence type="ECO:0000256" key="1">
    <source>
        <dbReference type="ARBA" id="ARBA00000085"/>
    </source>
</evidence>
<evidence type="ECO:0000256" key="15">
    <source>
        <dbReference type="SAM" id="Phobius"/>
    </source>
</evidence>
<evidence type="ECO:0000256" key="6">
    <source>
        <dbReference type="ARBA" id="ARBA00022553"/>
    </source>
</evidence>
<dbReference type="FunFam" id="1.10.287.130:FF:000001">
    <property type="entry name" value="Two-component sensor histidine kinase"/>
    <property type="match status" value="1"/>
</dbReference>
<dbReference type="CDD" id="cd00082">
    <property type="entry name" value="HisKA"/>
    <property type="match status" value="1"/>
</dbReference>
<dbReference type="InterPro" id="IPR036097">
    <property type="entry name" value="HisK_dim/P_sf"/>
</dbReference>
<dbReference type="GO" id="GO:0000155">
    <property type="term" value="F:phosphorelay sensor kinase activity"/>
    <property type="evidence" value="ECO:0007669"/>
    <property type="project" value="InterPro"/>
</dbReference>
<dbReference type="SUPFAM" id="SSF55874">
    <property type="entry name" value="ATPase domain of HSP90 chaperone/DNA topoisomerase II/histidine kinase"/>
    <property type="match status" value="1"/>
</dbReference>
<dbReference type="InterPro" id="IPR003661">
    <property type="entry name" value="HisK_dim/P_dom"/>
</dbReference>
<dbReference type="FunFam" id="3.30.565.10:FF:000023">
    <property type="entry name" value="PAS domain-containing sensor histidine kinase"/>
    <property type="match status" value="1"/>
</dbReference>
<keyword evidence="12 15" id="KW-1133">Transmembrane helix</keyword>
<evidence type="ECO:0000256" key="11">
    <source>
        <dbReference type="ARBA" id="ARBA00022840"/>
    </source>
</evidence>
<proteinExistence type="predicted"/>
<evidence type="ECO:0000256" key="2">
    <source>
        <dbReference type="ARBA" id="ARBA00004314"/>
    </source>
</evidence>
<dbReference type="SMART" id="SM00388">
    <property type="entry name" value="HisKA"/>
    <property type="match status" value="1"/>
</dbReference>
<feature type="transmembrane region" description="Helical" evidence="15">
    <location>
        <begin position="7"/>
        <end position="29"/>
    </location>
</feature>
<keyword evidence="6" id="KW-0597">Phosphoprotein</keyword>
<organism evidence="18">
    <name type="scientific">Sporolactobacillus sp. Y61</name>
    <dbReference type="NCBI Taxonomy" id="3160863"/>
    <lineage>
        <taxon>Bacteria</taxon>
        <taxon>Bacillati</taxon>
        <taxon>Bacillota</taxon>
        <taxon>Bacilli</taxon>
        <taxon>Bacillales</taxon>
        <taxon>Sporolactobacillaceae</taxon>
        <taxon>Sporolactobacillus</taxon>
    </lineage>
</organism>
<dbReference type="GO" id="GO:0045121">
    <property type="term" value="C:membrane raft"/>
    <property type="evidence" value="ECO:0007669"/>
    <property type="project" value="UniProtKB-SubCell"/>
</dbReference>
<keyword evidence="10 18" id="KW-0418">Kinase</keyword>
<accession>A0AAU8IGD2</accession>
<evidence type="ECO:0000313" key="18">
    <source>
        <dbReference type="EMBL" id="XCJ17073.1"/>
    </source>
</evidence>
<dbReference type="SUPFAM" id="SSF47384">
    <property type="entry name" value="Homodimeric domain of signal transducing histidine kinase"/>
    <property type="match status" value="1"/>
</dbReference>
<dbReference type="Gene3D" id="3.30.565.10">
    <property type="entry name" value="Histidine kinase-like ATPase, C-terminal domain"/>
    <property type="match status" value="1"/>
</dbReference>
<dbReference type="GO" id="GO:0005886">
    <property type="term" value="C:plasma membrane"/>
    <property type="evidence" value="ECO:0007669"/>
    <property type="project" value="UniProtKB-SubCell"/>
</dbReference>
<keyword evidence="14 15" id="KW-0472">Membrane</keyword>
<dbReference type="PANTHER" id="PTHR45528">
    <property type="entry name" value="SENSOR HISTIDINE KINASE CPXA"/>
    <property type="match status" value="1"/>
</dbReference>